<organism evidence="2 3">
    <name type="scientific">Pseudo-nitzschia multistriata</name>
    <dbReference type="NCBI Taxonomy" id="183589"/>
    <lineage>
        <taxon>Eukaryota</taxon>
        <taxon>Sar</taxon>
        <taxon>Stramenopiles</taxon>
        <taxon>Ochrophyta</taxon>
        <taxon>Bacillariophyta</taxon>
        <taxon>Bacillariophyceae</taxon>
        <taxon>Bacillariophycidae</taxon>
        <taxon>Bacillariales</taxon>
        <taxon>Bacillariaceae</taxon>
        <taxon>Pseudo-nitzschia</taxon>
    </lineage>
</organism>
<feature type="signal peptide" evidence="1">
    <location>
        <begin position="1"/>
        <end position="38"/>
    </location>
</feature>
<feature type="chain" id="PRO_5019158029" description="Fe2OG dioxygenase domain-containing protein" evidence="1">
    <location>
        <begin position="39"/>
        <end position="364"/>
    </location>
</feature>
<protein>
    <recommendedName>
        <fullName evidence="4">Fe2OG dioxygenase domain-containing protein</fullName>
    </recommendedName>
</protein>
<sequence>MDEAKVTNTLCFRDGNCRFLMALAVGWLCLFVPSLVQASRGPPYTEEVRVQRHHERGYEFPFHSYNPDTPGWRRLMDQRFDQVMALTDAQMKWDGWIQTCNAAVTAPNFTEYGWGLTQAPDLLTLDIRQTIYDNLSNARSEGGIDVIGGPNTPLFIDAPHLNERALTELQPILEAWSGVELVPAIAYGFRLYRNESNLWMHTDRAQTHVISCIYHIASSDDSEPWPIVIEDYEGNTQMAYLEPGDMLLYESSKNFHGRPTTFNGSWYTSLFVHWYPKGEWNRKDHDIESHYAVPEEWNELTPTSREHPDLKVIGTSMLEPNCPDNWCNLAKAKKVYGPGQYGTVLTTGGKTISLNLEDEDAEEL</sequence>
<name>A0A448ZDB3_9STRA</name>
<evidence type="ECO:0000313" key="2">
    <source>
        <dbReference type="EMBL" id="VEU40032.1"/>
    </source>
</evidence>
<dbReference type="EMBL" id="CAACVS010000252">
    <property type="protein sequence ID" value="VEU40032.1"/>
    <property type="molecule type" value="Genomic_DNA"/>
</dbReference>
<evidence type="ECO:0000313" key="3">
    <source>
        <dbReference type="Proteomes" id="UP000291116"/>
    </source>
</evidence>
<evidence type="ECO:0008006" key="4">
    <source>
        <dbReference type="Google" id="ProtNLM"/>
    </source>
</evidence>
<dbReference type="Proteomes" id="UP000291116">
    <property type="component" value="Unassembled WGS sequence"/>
</dbReference>
<reference evidence="2 3" key="1">
    <citation type="submission" date="2019-01" db="EMBL/GenBank/DDBJ databases">
        <authorList>
            <person name="Ferrante I. M."/>
        </authorList>
    </citation>
    <scope>NUCLEOTIDE SEQUENCE [LARGE SCALE GENOMIC DNA]</scope>
    <source>
        <strain evidence="2 3">B856</strain>
    </source>
</reference>
<evidence type="ECO:0000256" key="1">
    <source>
        <dbReference type="SAM" id="SignalP"/>
    </source>
</evidence>
<accession>A0A448ZDB3</accession>
<keyword evidence="3" id="KW-1185">Reference proteome</keyword>
<keyword evidence="1" id="KW-0732">Signal</keyword>
<proteinExistence type="predicted"/>
<dbReference type="AlphaFoldDB" id="A0A448ZDB3"/>
<gene>
    <name evidence="2" type="ORF">PSNMU_V1.4_AUG-EV-PASAV3_0069030</name>
</gene>
<dbReference type="OrthoDB" id="37542at2759"/>